<evidence type="ECO:0000313" key="4">
    <source>
        <dbReference type="EMBL" id="OMJ92503.1"/>
    </source>
</evidence>
<evidence type="ECO:0000256" key="1">
    <source>
        <dbReference type="ARBA" id="ARBA00022574"/>
    </source>
</evidence>
<organism evidence="4 5">
    <name type="scientific">Stentor coeruleus</name>
    <dbReference type="NCBI Taxonomy" id="5963"/>
    <lineage>
        <taxon>Eukaryota</taxon>
        <taxon>Sar</taxon>
        <taxon>Alveolata</taxon>
        <taxon>Ciliophora</taxon>
        <taxon>Postciliodesmatophora</taxon>
        <taxon>Heterotrichea</taxon>
        <taxon>Heterotrichida</taxon>
        <taxon>Stentoridae</taxon>
        <taxon>Stentor</taxon>
    </lineage>
</organism>
<dbReference type="AlphaFoldDB" id="A0A1R2CU57"/>
<dbReference type="Gene3D" id="2.130.10.10">
    <property type="entry name" value="YVTN repeat-like/Quinoprotein amine dehydrogenase"/>
    <property type="match status" value="1"/>
</dbReference>
<dbReference type="OrthoDB" id="10248252at2759"/>
<evidence type="ECO:0000313" key="5">
    <source>
        <dbReference type="Proteomes" id="UP000187209"/>
    </source>
</evidence>
<dbReference type="Proteomes" id="UP000187209">
    <property type="component" value="Unassembled WGS sequence"/>
</dbReference>
<protein>
    <submittedName>
        <fullName evidence="4">Uncharacterized protein</fullName>
    </submittedName>
</protein>
<feature type="repeat" description="WD" evidence="3">
    <location>
        <begin position="132"/>
        <end position="154"/>
    </location>
</feature>
<keyword evidence="5" id="KW-1185">Reference proteome</keyword>
<dbReference type="EMBL" id="MPUH01000060">
    <property type="protein sequence ID" value="OMJ92503.1"/>
    <property type="molecule type" value="Genomic_DNA"/>
</dbReference>
<proteinExistence type="predicted"/>
<evidence type="ECO:0000256" key="2">
    <source>
        <dbReference type="ARBA" id="ARBA00022737"/>
    </source>
</evidence>
<dbReference type="InterPro" id="IPR001680">
    <property type="entry name" value="WD40_rpt"/>
</dbReference>
<gene>
    <name evidence="4" type="ORF">SteCoe_4743</name>
</gene>
<dbReference type="InterPro" id="IPR015943">
    <property type="entry name" value="WD40/YVTN_repeat-like_dom_sf"/>
</dbReference>
<sequence>MDSTTAPQIIEIANRSLNFTPFDVKWIPSSCKFVLLGQTPSAKGIFQVLQLDQATEGKTKQIHEFIKGGGYKCCTFGASSLVNRAVACGDFGGTLSIIDLETMKESYSVKAHDGIINSIDGAGSTGYGPPEIVTGGRDGCVRVWDPRQSSPVVALEAAEEIKPDCWAVTFGNCYNDQERVLAAGYDNGDIKIFDLRTNFLQWDHNLNNAICGLQFDRRDTMMNKLVAATLEGKFSIFDLRTFNANEGGYSGMTEKVHGATLWNIKHLPQNRDLFITQGGNGSVNLYKYNYPSQRQVQDPNGKPKGVAGTVTQLNQKDLSTQPVNSFDWSPDKQGLSVLTALDQTLKILIVTKLNTF</sequence>
<dbReference type="PANTHER" id="PTHR10971">
    <property type="entry name" value="MRNA EXPORT FACTOR AND BUB3"/>
    <property type="match status" value="1"/>
</dbReference>
<reference evidence="4 5" key="1">
    <citation type="submission" date="2016-11" db="EMBL/GenBank/DDBJ databases">
        <title>The macronuclear genome of Stentor coeruleus: a giant cell with tiny introns.</title>
        <authorList>
            <person name="Slabodnick M."/>
            <person name="Ruby J.G."/>
            <person name="Reiff S.B."/>
            <person name="Swart E.C."/>
            <person name="Gosai S."/>
            <person name="Prabakaran S."/>
            <person name="Witkowska E."/>
            <person name="Larue G.E."/>
            <person name="Fisher S."/>
            <person name="Freeman R.M."/>
            <person name="Gunawardena J."/>
            <person name="Chu W."/>
            <person name="Stover N.A."/>
            <person name="Gregory B.D."/>
            <person name="Nowacki M."/>
            <person name="Derisi J."/>
            <person name="Roy S.W."/>
            <person name="Marshall W.F."/>
            <person name="Sood P."/>
        </authorList>
    </citation>
    <scope>NUCLEOTIDE SEQUENCE [LARGE SCALE GENOMIC DNA]</scope>
    <source>
        <strain evidence="4">WM001</strain>
    </source>
</reference>
<keyword evidence="2" id="KW-0677">Repeat</keyword>
<dbReference type="SMART" id="SM00320">
    <property type="entry name" value="WD40"/>
    <property type="match status" value="3"/>
</dbReference>
<dbReference type="SUPFAM" id="SSF50978">
    <property type="entry name" value="WD40 repeat-like"/>
    <property type="match status" value="1"/>
</dbReference>
<comment type="caution">
    <text evidence="4">The sequence shown here is derived from an EMBL/GenBank/DDBJ whole genome shotgun (WGS) entry which is preliminary data.</text>
</comment>
<evidence type="ECO:0000256" key="3">
    <source>
        <dbReference type="PROSITE-ProRule" id="PRU00221"/>
    </source>
</evidence>
<name>A0A1R2CU57_9CILI</name>
<dbReference type="PROSITE" id="PS50082">
    <property type="entry name" value="WD_REPEATS_2"/>
    <property type="match status" value="1"/>
</dbReference>
<accession>A0A1R2CU57</accession>
<keyword evidence="1 3" id="KW-0853">WD repeat</keyword>
<dbReference type="InterPro" id="IPR036322">
    <property type="entry name" value="WD40_repeat_dom_sf"/>
</dbReference>
<dbReference type="Pfam" id="PF00400">
    <property type="entry name" value="WD40"/>
    <property type="match status" value="1"/>
</dbReference>